<feature type="domain" description="Bacterial Ig-like" evidence="4">
    <location>
        <begin position="804"/>
        <end position="888"/>
    </location>
</feature>
<feature type="domain" description="Bacterial Ig-like" evidence="4">
    <location>
        <begin position="897"/>
        <end position="979"/>
    </location>
</feature>
<feature type="signal peptide" evidence="2">
    <location>
        <begin position="1"/>
        <end position="28"/>
    </location>
</feature>
<protein>
    <submittedName>
        <fullName evidence="7">Alkaline phosphatase</fullName>
    </submittedName>
</protein>
<dbReference type="EMBL" id="CP038462">
    <property type="protein sequence ID" value="QCC77531.1"/>
    <property type="molecule type" value="Genomic_DNA"/>
</dbReference>
<dbReference type="InterPro" id="IPR013783">
    <property type="entry name" value="Ig-like_fold"/>
</dbReference>
<feature type="domain" description="Choice-of-anchor I" evidence="5">
    <location>
        <begin position="356"/>
        <end position="440"/>
    </location>
</feature>
<dbReference type="Gene3D" id="2.130.10.10">
    <property type="entry name" value="YVTN repeat-like/Quinoprotein amine dehydrogenase"/>
    <property type="match status" value="1"/>
</dbReference>
<dbReference type="OrthoDB" id="1016457at2"/>
<feature type="region of interest" description="Disordered" evidence="1">
    <location>
        <begin position="27"/>
        <end position="57"/>
    </location>
</feature>
<dbReference type="SUPFAM" id="SSF50969">
    <property type="entry name" value="YVTN repeat-like/Quinoprotein amine dehydrogenase"/>
    <property type="match status" value="1"/>
</dbReference>
<reference evidence="6" key="5">
    <citation type="submission" date="2024-05" db="EMBL/GenBank/DDBJ databases">
        <authorList>
            <person name="Sun Q."/>
            <person name="Sedlacek I."/>
        </authorList>
    </citation>
    <scope>NUCLEOTIDE SEQUENCE</scope>
    <source>
        <strain evidence="6">CCM 7403</strain>
    </source>
</reference>
<evidence type="ECO:0000259" key="3">
    <source>
        <dbReference type="Pfam" id="PF13449"/>
    </source>
</evidence>
<evidence type="ECO:0000313" key="6">
    <source>
        <dbReference type="EMBL" id="GGD31040.1"/>
    </source>
</evidence>
<dbReference type="Pfam" id="PF22494">
    <property type="entry name" value="choice_anch_I"/>
    <property type="match status" value="1"/>
</dbReference>
<dbReference type="Proteomes" id="UP000297025">
    <property type="component" value="Chromosome"/>
</dbReference>
<dbReference type="InterPro" id="IPR027372">
    <property type="entry name" value="Phytase-like_dom"/>
</dbReference>
<accession>A0A4P7UDB4</accession>
<keyword evidence="9" id="KW-1185">Reference proteome</keyword>
<name>A0A4P7UDB4_9ACTN</name>
<evidence type="ECO:0000313" key="7">
    <source>
        <dbReference type="EMBL" id="QCC77531.1"/>
    </source>
</evidence>
<dbReference type="KEGG" id="ndp:E2C04_10745"/>
<dbReference type="GO" id="GO:0005975">
    <property type="term" value="P:carbohydrate metabolic process"/>
    <property type="evidence" value="ECO:0007669"/>
    <property type="project" value="UniProtKB-ARBA"/>
</dbReference>
<dbReference type="InterPro" id="IPR015943">
    <property type="entry name" value="WD40/YVTN_repeat-like_dom_sf"/>
</dbReference>
<dbReference type="EMBL" id="BMCK01000006">
    <property type="protein sequence ID" value="GGD31040.1"/>
    <property type="molecule type" value="Genomic_DNA"/>
</dbReference>
<sequence>MSRRISRGLAGVAAAALASSLVPTLASATAHGSPGGDRPAAQGADAGAGTTAGAGTGTTAFHRTATYAVHQNLPADVPASSETVAEISAVSEDGNTLVYTDAPGKRIGFLDITDPARPEGQGSVALSTFGHADDQPTSVAVHRDHVLVVVDSSGGDFAAPSGRLDVVRMGDGRRVASIDLGGQPDSIAISKDGAYAAIAMENQRDEEARPVGGAKGDLPQAPAGFIQVVDLTGAPSSWAATPVSLTNPDGSALPALTSAGLDAPQDPEPEYVSINGDNVLAVTLQENNGVVLVDLPTRRVTSAFTAGTASVSGLDTKKDGRIDLSGSITDVPREPDAIGWIDDRYVATANEGDWKGGTRGWTVFDTTTGRPVWDAGASFADEVVRLGLHNEDRAGKKGPEPEGLTLGTFGGVRYAFVGSERSNVVLAYDMTDPLAPRYVQALPATNGPEGLLAIESRDLLAISSETDDAAAGVRAAVQLYERGPGEAAFPSIRSADVQGKPVGWTALGALAADVTRPGTVHAASDAALGVAQLYTVDVTRTPAVITDARAVTVGGAPATIDVEGLAARSDGGFWLAVEGAKGADNKVLRTNAAGEVVETVALPAEVTSKVGKWGLEGVTTTHDAEGEHLWVALQRPLWTDGASPTEPLEGENTVRLGRYDVADASWHWYGYRLESPRRDGGDWMGLSEIVAVDADTLAVIERDKLNGPRARVKRIYTVDVPAGDPTGLPVLRKELAYDVLPDLRATRGWTQEKLEGLTIAADGQVYAVTDNDGLKDATGETVFLRLGAARDVFARTLATTTTLEAPRTVRAGKALTVTASVSAGSGVPTTGTVTLRDGTRTLGTAQVKDGRAVFTVTDLPAGRRALRATYAGGPRSGESSATASVTVTKAPARLRITAPSTVKVGEPTRVTVRVHAPGLVPGGRVRITDGGKVLATVRLHQGSASAKVRLTGKRLHRVKVTYAGDARTKGASRTVRIRVR</sequence>
<evidence type="ECO:0000313" key="9">
    <source>
        <dbReference type="Proteomes" id="UP000630594"/>
    </source>
</evidence>
<dbReference type="AlphaFoldDB" id="A0A4P7UDB4"/>
<evidence type="ECO:0000256" key="2">
    <source>
        <dbReference type="SAM" id="SignalP"/>
    </source>
</evidence>
<dbReference type="Proteomes" id="UP000630594">
    <property type="component" value="Unassembled WGS sequence"/>
</dbReference>
<proteinExistence type="predicted"/>
<reference evidence="9" key="3">
    <citation type="journal article" date="2019" name="Int. J. Syst. Evol. Microbiol.">
        <title>The Global Catalogue of Microorganisms (GCM) 10K type strain sequencing project: providing services to taxonomists for standard genome sequencing and annotation.</title>
        <authorList>
            <consortium name="The Broad Institute Genomics Platform"/>
            <consortium name="The Broad Institute Genome Sequencing Center for Infectious Disease"/>
            <person name="Wu L."/>
            <person name="Ma J."/>
        </authorList>
    </citation>
    <scope>NUCLEOTIDE SEQUENCE [LARGE SCALE GENOMIC DNA]</scope>
    <source>
        <strain evidence="9">CCM 7403</strain>
    </source>
</reference>
<evidence type="ECO:0000259" key="4">
    <source>
        <dbReference type="Pfam" id="PF16640"/>
    </source>
</evidence>
<reference evidence="7" key="4">
    <citation type="submission" date="2019-03" db="EMBL/GenBank/DDBJ databases">
        <authorList>
            <person name="Huang Y."/>
        </authorList>
    </citation>
    <scope>NUCLEOTIDE SEQUENCE</scope>
    <source>
        <strain evidence="7">JCM 16608</strain>
    </source>
</reference>
<feature type="domain" description="Phytase-like" evidence="3">
    <location>
        <begin position="503"/>
        <end position="772"/>
    </location>
</feature>
<dbReference type="InterPro" id="IPR052956">
    <property type="entry name" value="Mesenchyme-surface_protein"/>
</dbReference>
<keyword evidence="2" id="KW-0732">Signal</keyword>
<organism evidence="7 8">
    <name type="scientific">Nocardioides daphniae</name>
    <dbReference type="NCBI Taxonomy" id="402297"/>
    <lineage>
        <taxon>Bacteria</taxon>
        <taxon>Bacillati</taxon>
        <taxon>Actinomycetota</taxon>
        <taxon>Actinomycetes</taxon>
        <taxon>Propionibacteriales</taxon>
        <taxon>Nocardioidaceae</taxon>
        <taxon>Nocardioides</taxon>
    </lineage>
</organism>
<evidence type="ECO:0000259" key="5">
    <source>
        <dbReference type="Pfam" id="PF22494"/>
    </source>
</evidence>
<reference evidence="7 8" key="1">
    <citation type="journal article" date="2008" name="Int. J. Syst. Evol. Microbiol.">
        <title>Nocardioides daphniae sp. nov., isolated from Daphnia cucullata (Crustacea: Cladocera).</title>
        <authorList>
            <person name="Toth E.M."/>
            <person name="Keki Z."/>
            <person name="Homonnay Z.G."/>
            <person name="Borsodi A.K."/>
            <person name="Marialigeti K."/>
            <person name="Schumann P."/>
        </authorList>
    </citation>
    <scope>NUCLEOTIDE SEQUENCE [LARGE SCALE GENOMIC DNA]</scope>
    <source>
        <strain evidence="7 8">JCM 16608</strain>
    </source>
</reference>
<gene>
    <name evidence="7" type="ORF">E2C04_10745</name>
    <name evidence="6" type="ORF">GCM10007231_33210</name>
</gene>
<reference evidence="6" key="2">
    <citation type="journal article" date="2014" name="Int. J. Syst. Evol. Microbiol.">
        <title>Complete genome of a new Firmicutes species belonging to the dominant human colonic microbiota ('Ruminococcus bicirculans') reveals two chromosomes and a selective capacity to utilize plant glucans.</title>
        <authorList>
            <consortium name="NISC Comparative Sequencing Program"/>
            <person name="Wegmann U."/>
            <person name="Louis P."/>
            <person name="Goesmann A."/>
            <person name="Henrissat B."/>
            <person name="Duncan S.H."/>
            <person name="Flint H.J."/>
        </authorList>
    </citation>
    <scope>NUCLEOTIDE SEQUENCE</scope>
    <source>
        <strain evidence="6">CCM 7403</strain>
    </source>
</reference>
<dbReference type="PANTHER" id="PTHR46928:SF1">
    <property type="entry name" value="MESENCHYME-SPECIFIC CELL SURFACE GLYCOPROTEIN"/>
    <property type="match status" value="1"/>
</dbReference>
<dbReference type="Gene3D" id="2.60.40.10">
    <property type="entry name" value="Immunoglobulins"/>
    <property type="match status" value="2"/>
</dbReference>
<evidence type="ECO:0000313" key="8">
    <source>
        <dbReference type="Proteomes" id="UP000297025"/>
    </source>
</evidence>
<dbReference type="InterPro" id="IPR032109">
    <property type="entry name" value="Big_3_5"/>
</dbReference>
<evidence type="ECO:0000256" key="1">
    <source>
        <dbReference type="SAM" id="MobiDB-lite"/>
    </source>
</evidence>
<feature type="compositionally biased region" description="Low complexity" evidence="1">
    <location>
        <begin position="40"/>
        <end position="49"/>
    </location>
</feature>
<dbReference type="InterPro" id="IPR055188">
    <property type="entry name" value="Choice_anch_I"/>
</dbReference>
<feature type="chain" id="PRO_5021031329" evidence="2">
    <location>
        <begin position="29"/>
        <end position="980"/>
    </location>
</feature>
<dbReference type="InterPro" id="IPR011044">
    <property type="entry name" value="Quino_amine_DH_bsu"/>
</dbReference>
<dbReference type="Pfam" id="PF13449">
    <property type="entry name" value="Phytase-like"/>
    <property type="match status" value="1"/>
</dbReference>
<dbReference type="PANTHER" id="PTHR46928">
    <property type="entry name" value="MESENCHYME-SPECIFIC CELL SURFACE GLYCOPROTEIN"/>
    <property type="match status" value="1"/>
</dbReference>
<dbReference type="RefSeq" id="WP_135832575.1">
    <property type="nucleotide sequence ID" value="NZ_BMCK01000006.1"/>
</dbReference>
<dbReference type="Pfam" id="PF16640">
    <property type="entry name" value="Big_3_5"/>
    <property type="match status" value="2"/>
</dbReference>